<name>K2QHM4_9FLAO</name>
<dbReference type="EMBL" id="AMSG01000027">
    <property type="protein sequence ID" value="EKF54227.1"/>
    <property type="molecule type" value="Genomic_DNA"/>
</dbReference>
<reference evidence="2 3" key="1">
    <citation type="journal article" date="2012" name="J. Bacteriol.">
        <title>Genome Sequence of Galbibacter marinum Type Strain ck-I2-15.</title>
        <authorList>
            <person name="Lai Q."/>
            <person name="Li C."/>
            <person name="Shao Z."/>
        </authorList>
    </citation>
    <scope>NUCLEOTIDE SEQUENCE [LARGE SCALE GENOMIC DNA]</scope>
    <source>
        <strain evidence="3">ck-I2-15</strain>
    </source>
</reference>
<keyword evidence="1" id="KW-0732">Signal</keyword>
<evidence type="ECO:0000313" key="3">
    <source>
        <dbReference type="Proteomes" id="UP000007364"/>
    </source>
</evidence>
<evidence type="ECO:0000256" key="1">
    <source>
        <dbReference type="SAM" id="SignalP"/>
    </source>
</evidence>
<protein>
    <recommendedName>
        <fullName evidence="4">Outer membrane lipoprotein carrier protein LolA</fullName>
    </recommendedName>
</protein>
<comment type="caution">
    <text evidence="2">The sequence shown here is derived from an EMBL/GenBank/DDBJ whole genome shotgun (WGS) entry which is preliminary data.</text>
</comment>
<dbReference type="OrthoDB" id="1433712at2"/>
<dbReference type="AlphaFoldDB" id="K2QHM4"/>
<proteinExistence type="predicted"/>
<keyword evidence="3" id="KW-1185">Reference proteome</keyword>
<dbReference type="RefSeq" id="WP_008992507.1">
    <property type="nucleotide sequence ID" value="NZ_AMSG01000027.1"/>
</dbReference>
<gene>
    <name evidence="2" type="ORF">I215_13347</name>
</gene>
<evidence type="ECO:0008006" key="4">
    <source>
        <dbReference type="Google" id="ProtNLM"/>
    </source>
</evidence>
<evidence type="ECO:0000313" key="2">
    <source>
        <dbReference type="EMBL" id="EKF54227.1"/>
    </source>
</evidence>
<dbReference type="eggNOG" id="ENOG502ZZ1Y">
    <property type="taxonomic scope" value="Bacteria"/>
</dbReference>
<feature type="chain" id="PRO_5003863251" description="Outer membrane lipoprotein carrier protein LolA" evidence="1">
    <location>
        <begin position="22"/>
        <end position="223"/>
    </location>
</feature>
<accession>K2QHM4</accession>
<dbReference type="Proteomes" id="UP000007364">
    <property type="component" value="Unassembled WGS sequence"/>
</dbReference>
<sequence length="223" mass="25539">MMGKIKYLKLLLVLFSSSVVAQTAELELSRIENRLDSIESFSAQLSLELDITFIEMPKKQAKLYFQKGKPLEFESSEFVMLPKKGLDFTMQELFKYPYIVVDRGHKTKEAQTYREVSVIPQDRKADFAIATLLIDAKKDRIIQSEISTKKHGTYRIDMSYDSADSALPSFITVSFEIQDVKLPIQYLSKNTDMSIDKKSAGKEGIQQGAIYLTLTDYKINYIE</sequence>
<dbReference type="STRING" id="555500.I215_13347"/>
<feature type="signal peptide" evidence="1">
    <location>
        <begin position="1"/>
        <end position="21"/>
    </location>
</feature>
<organism evidence="2 3">
    <name type="scientific">Galbibacter marinus</name>
    <dbReference type="NCBI Taxonomy" id="555500"/>
    <lineage>
        <taxon>Bacteria</taxon>
        <taxon>Pseudomonadati</taxon>
        <taxon>Bacteroidota</taxon>
        <taxon>Flavobacteriia</taxon>
        <taxon>Flavobacteriales</taxon>
        <taxon>Flavobacteriaceae</taxon>
        <taxon>Galbibacter</taxon>
    </lineage>
</organism>